<protein>
    <submittedName>
        <fullName evidence="3">Aspartate-semialdehyde dehydrogenase</fullName>
    </submittedName>
</protein>
<dbReference type="InterPro" id="IPR012280">
    <property type="entry name" value="Semialdhyde_DH_dimer_dom"/>
</dbReference>
<dbReference type="CDD" id="cd18129">
    <property type="entry name" value="ASADH_C_USG1_like"/>
    <property type="match status" value="1"/>
</dbReference>
<dbReference type="Pfam" id="PF01118">
    <property type="entry name" value="Semialdhyde_dh"/>
    <property type="match status" value="1"/>
</dbReference>
<dbReference type="NCBIfam" id="NF011456">
    <property type="entry name" value="PRK14874.1"/>
    <property type="match status" value="1"/>
</dbReference>
<dbReference type="NCBIfam" id="NF004224">
    <property type="entry name" value="PRK05671.1"/>
    <property type="match status" value="1"/>
</dbReference>
<dbReference type="GO" id="GO:0051287">
    <property type="term" value="F:NAD binding"/>
    <property type="evidence" value="ECO:0007669"/>
    <property type="project" value="InterPro"/>
</dbReference>
<dbReference type="SUPFAM" id="SSF51735">
    <property type="entry name" value="NAD(P)-binding Rossmann-fold domains"/>
    <property type="match status" value="1"/>
</dbReference>
<accession>A0A1H3CG12</accession>
<keyword evidence="4" id="KW-1185">Reference proteome</keyword>
<dbReference type="PANTHER" id="PTHR46278">
    <property type="entry name" value="DEHYDROGENASE, PUTATIVE-RELATED"/>
    <property type="match status" value="1"/>
</dbReference>
<evidence type="ECO:0000259" key="2">
    <source>
        <dbReference type="SMART" id="SM00859"/>
    </source>
</evidence>
<dbReference type="Gene3D" id="3.30.360.10">
    <property type="entry name" value="Dihydrodipicolinate Reductase, domain 2"/>
    <property type="match status" value="1"/>
</dbReference>
<dbReference type="GO" id="GO:0008652">
    <property type="term" value="P:amino acid biosynthetic process"/>
    <property type="evidence" value="ECO:0007669"/>
    <property type="project" value="InterPro"/>
</dbReference>
<comment type="similarity">
    <text evidence="1">Belongs to the aspartate-semialdehyde dehydrogenase family.</text>
</comment>
<name>A0A1H3CG12_9PSED</name>
<dbReference type="SUPFAM" id="SSF55347">
    <property type="entry name" value="Glyceraldehyde-3-phosphate dehydrogenase-like, C-terminal domain"/>
    <property type="match status" value="1"/>
</dbReference>
<dbReference type="EMBL" id="FNNU01000004">
    <property type="protein sequence ID" value="SDX52848.1"/>
    <property type="molecule type" value="Genomic_DNA"/>
</dbReference>
<dbReference type="AlphaFoldDB" id="A0A1H3CG12"/>
<gene>
    <name evidence="3" type="ORF">SAMN05216287_3234</name>
</gene>
<organism evidence="3 4">
    <name type="scientific">Pseudomonas kuykendallii</name>
    <dbReference type="NCBI Taxonomy" id="1007099"/>
    <lineage>
        <taxon>Bacteria</taxon>
        <taxon>Pseudomonadati</taxon>
        <taxon>Pseudomonadota</taxon>
        <taxon>Gammaproteobacteria</taxon>
        <taxon>Pseudomonadales</taxon>
        <taxon>Pseudomonadaceae</taxon>
        <taxon>Pseudomonas</taxon>
    </lineage>
</organism>
<dbReference type="GO" id="GO:0046983">
    <property type="term" value="F:protein dimerization activity"/>
    <property type="evidence" value="ECO:0007669"/>
    <property type="project" value="InterPro"/>
</dbReference>
<sequence length="335" mass="35737">MSQTIDIAVVGASDEVGKTLVELFGERDFPVGNLFLLGDPESAGESLPFRGKNLRVRDVADFDFSQVSLVFFVAGEALTRSYAPRAEAAGCSLLDVTGALDAQRAPSAVPEANGLAIEALNLPVQLSSPSPVAIALSVVLAPLRQLVELQRVTVSACLAVSSRGREGVSELARQTTELLNLRPLEPRLFDRQIAFNLLAQVEACDAHGHGSLEKRLAGELKQLLDLPRLAVSSTFIQAPVFFGDSLSVSIIAEEPLDMAAVRQILGTAPGVELLEDDYPTATGDAVGQDVVYVGRVRGGLDDPHELNLWIASDNVRKGAALNVLQLAELLIKHYP</sequence>
<dbReference type="Pfam" id="PF02774">
    <property type="entry name" value="Semialdhyde_dhC"/>
    <property type="match status" value="1"/>
</dbReference>
<dbReference type="OrthoDB" id="9805684at2"/>
<evidence type="ECO:0000313" key="4">
    <source>
        <dbReference type="Proteomes" id="UP000243778"/>
    </source>
</evidence>
<dbReference type="CDD" id="cd17894">
    <property type="entry name" value="ASADH_USG1_N"/>
    <property type="match status" value="1"/>
</dbReference>
<dbReference type="Gene3D" id="3.40.50.720">
    <property type="entry name" value="NAD(P)-binding Rossmann-like Domain"/>
    <property type="match status" value="1"/>
</dbReference>
<dbReference type="PIRSF" id="PIRSF000148">
    <property type="entry name" value="ASA_dh"/>
    <property type="match status" value="1"/>
</dbReference>
<dbReference type="Proteomes" id="UP000243778">
    <property type="component" value="Unassembled WGS sequence"/>
</dbReference>
<dbReference type="SMART" id="SM00859">
    <property type="entry name" value="Semialdhyde_dh"/>
    <property type="match status" value="1"/>
</dbReference>
<proteinExistence type="inferred from homology"/>
<dbReference type="GO" id="GO:0016620">
    <property type="term" value="F:oxidoreductase activity, acting on the aldehyde or oxo group of donors, NAD or NADP as acceptor"/>
    <property type="evidence" value="ECO:0007669"/>
    <property type="project" value="InterPro"/>
</dbReference>
<dbReference type="InterPro" id="IPR036291">
    <property type="entry name" value="NAD(P)-bd_dom_sf"/>
</dbReference>
<dbReference type="RefSeq" id="WP_090230333.1">
    <property type="nucleotide sequence ID" value="NZ_FNNU01000004.1"/>
</dbReference>
<feature type="domain" description="Semialdehyde dehydrogenase NAD-binding" evidence="2">
    <location>
        <begin position="6"/>
        <end position="120"/>
    </location>
</feature>
<dbReference type="InterPro" id="IPR000534">
    <property type="entry name" value="Semialdehyde_DH_NAD-bd"/>
</dbReference>
<reference evidence="4" key="1">
    <citation type="submission" date="2016-10" db="EMBL/GenBank/DDBJ databases">
        <authorList>
            <person name="Varghese N."/>
            <person name="Submissions S."/>
        </authorList>
    </citation>
    <scope>NUCLEOTIDE SEQUENCE [LARGE SCALE GENOMIC DNA]</scope>
    <source>
        <strain evidence="4">NRRL B-59562</strain>
    </source>
</reference>
<dbReference type="STRING" id="1007099.SAMN05216287_3234"/>
<evidence type="ECO:0000313" key="3">
    <source>
        <dbReference type="EMBL" id="SDX52848.1"/>
    </source>
</evidence>
<evidence type="ECO:0000256" key="1">
    <source>
        <dbReference type="ARBA" id="ARBA00010584"/>
    </source>
</evidence>
<dbReference type="PANTHER" id="PTHR46278:SF2">
    <property type="entry name" value="ASPARTATE-SEMIALDEHYDE DEHYDROGENASE"/>
    <property type="match status" value="1"/>
</dbReference>